<dbReference type="Gene3D" id="1.10.443.10">
    <property type="entry name" value="Intergrase catalytic core"/>
    <property type="match status" value="1"/>
</dbReference>
<keyword evidence="5" id="KW-1185">Reference proteome</keyword>
<dbReference type="InterPro" id="IPR013762">
    <property type="entry name" value="Integrase-like_cat_sf"/>
</dbReference>
<comment type="caution">
    <text evidence="4">The sequence shown here is derived from an EMBL/GenBank/DDBJ whole genome shotgun (WGS) entry which is preliminary data.</text>
</comment>
<dbReference type="InterPro" id="IPR052055">
    <property type="entry name" value="Hepadnavirus_pol/RT"/>
</dbReference>
<evidence type="ECO:0000256" key="1">
    <source>
        <dbReference type="ARBA" id="ARBA00023125"/>
    </source>
</evidence>
<evidence type="ECO:0000313" key="5">
    <source>
        <dbReference type="Proteomes" id="UP000591131"/>
    </source>
</evidence>
<evidence type="ECO:0000313" key="4">
    <source>
        <dbReference type="EMBL" id="KAF4654748.1"/>
    </source>
</evidence>
<accession>A0A7J6L6C4</accession>
<dbReference type="InterPro" id="IPR010998">
    <property type="entry name" value="Integrase_recombinase_N"/>
</dbReference>
<dbReference type="InterPro" id="IPR002104">
    <property type="entry name" value="Integrase_catalytic"/>
</dbReference>
<dbReference type="InterPro" id="IPR011010">
    <property type="entry name" value="DNA_brk_join_enz"/>
</dbReference>
<feature type="domain" description="Tyr recombinase" evidence="3">
    <location>
        <begin position="930"/>
        <end position="1070"/>
    </location>
</feature>
<protein>
    <recommendedName>
        <fullName evidence="3">Tyr recombinase domain-containing protein</fullName>
    </recommendedName>
</protein>
<proteinExistence type="predicted"/>
<dbReference type="SUPFAM" id="SSF47823">
    <property type="entry name" value="lambda integrase-like, N-terminal domain"/>
    <property type="match status" value="1"/>
</dbReference>
<dbReference type="SUPFAM" id="SSF56349">
    <property type="entry name" value="DNA breaking-rejoining enzymes"/>
    <property type="match status" value="1"/>
</dbReference>
<dbReference type="Proteomes" id="UP000591131">
    <property type="component" value="Unassembled WGS sequence"/>
</dbReference>
<organism evidence="4 5">
    <name type="scientific">Perkinsus chesapeaki</name>
    <name type="common">Clam parasite</name>
    <name type="synonym">Perkinsus andrewsi</name>
    <dbReference type="NCBI Taxonomy" id="330153"/>
    <lineage>
        <taxon>Eukaryota</taxon>
        <taxon>Sar</taxon>
        <taxon>Alveolata</taxon>
        <taxon>Perkinsozoa</taxon>
        <taxon>Perkinsea</taxon>
        <taxon>Perkinsida</taxon>
        <taxon>Perkinsidae</taxon>
        <taxon>Perkinsus</taxon>
    </lineage>
</organism>
<evidence type="ECO:0000256" key="2">
    <source>
        <dbReference type="ARBA" id="ARBA00023172"/>
    </source>
</evidence>
<name>A0A7J6L6C4_PERCH</name>
<dbReference type="AlphaFoldDB" id="A0A7J6L6C4"/>
<dbReference type="GO" id="GO:0015074">
    <property type="term" value="P:DNA integration"/>
    <property type="evidence" value="ECO:0007669"/>
    <property type="project" value="InterPro"/>
</dbReference>
<keyword evidence="2" id="KW-0233">DNA recombination</keyword>
<reference evidence="4 5" key="1">
    <citation type="submission" date="2020-04" db="EMBL/GenBank/DDBJ databases">
        <title>Perkinsus chesapeaki whole genome sequence.</title>
        <authorList>
            <person name="Bogema D.R."/>
        </authorList>
    </citation>
    <scope>NUCLEOTIDE SEQUENCE [LARGE SCALE GENOMIC DNA]</scope>
    <source>
        <strain evidence="4">ATCC PRA-425</strain>
    </source>
</reference>
<dbReference type="OrthoDB" id="434521at2759"/>
<sequence>MASNNQIPSPKRRRGGRRSKMNEILRKAKQALIHARLADLVEVVAFQGILVIRPRLEAGPNITYGYPSARQSVYNIIHAEDRASDVSSPAEHIEWALQQQFIEPPRVELPSMLQATVAVQNELPPEDINWLRANNKLKLHSWLGTTKCGQEIAYKSRFIRPTLSNWKLDRIIELVKVTRFRDEDIVFDLALGFPLTGVIPDGGLFPVSPKPKIARHSPQDLHLTTPALKALHSYLINNFDNPLMNEAIVEDVHNEVSLLRAIGPFSLEDIPAAVNFISPLFAVQQHDKVRLISNYSYRTSGVKLNDTATIYHKVQFPRLLHVAEVSRKLQHRGPQTIFRSDHKSAYRQLPIKCEDAWRACGMFLTATSEPKVVVPLRCPFGAVASVSNYLRLSEMITHFSRSLGWINQLAYMDDFFAVEHTLSGNGAHDFFLFINHLIGAEIKREKDVPPSSSVVLLGLLVDLVEGKVRVALTDDRRKSLRSALTSVLLRESQVDSKLAGKVSFACEALYGRAGRGPARVLIRKALGIEVSDENVRSAVKLLLDIFSSSQTCNDLSARLLNTRSPYICYTDAATSSGKIAVYAPPQLNLPAQFSVVQTSSSGHINVLELIGIGIALETFHTMAANRPLLIFSDSRVAEHALLKGSSTSDALGLAVHSLWLRVASLHQLQFYIAHVSSSANPADAPSRGDYNTPWLRGAVKLPGIVPAWAVDSGLGLQSLFSTLSRLHQMSHRSPPLLVAPLILGIIKNPTKLLDALRLESVFTVRDLWAWAPRGLSRSSEIRWQILTTHPDFKAALLAEDLPFLPFQEHSLLLAHLSPTTWKSYRSALKCFLLWHWSHFPRTTIFPVSSNAIRSFITTKQAHVRYVSVIKKIHEILSLRINFDDPLTNLMVKGALKVLNQRRNPKVFLSFRHLRGIVDIARSNNLILFSALCVLGYSFGLRIPSELLDVSNRDILFSGSSVYLTLHRRKNSSVPSHLHRSCTCSSTGSDLCPVEAARIVVDHQLESISLSTFNRLLKHCSKALPDISGHASSHAFRRGFTTDLVLANVPGSTIDKFGGWKSSTTKLHYLNRCARKCLQSKRH</sequence>
<dbReference type="GO" id="GO:0003677">
    <property type="term" value="F:DNA binding"/>
    <property type="evidence" value="ECO:0007669"/>
    <property type="project" value="UniProtKB-KW"/>
</dbReference>
<dbReference type="Pfam" id="PF00589">
    <property type="entry name" value="Phage_integrase"/>
    <property type="match status" value="1"/>
</dbReference>
<gene>
    <name evidence="4" type="ORF">FOL47_009789</name>
</gene>
<evidence type="ECO:0000259" key="3">
    <source>
        <dbReference type="Pfam" id="PF00589"/>
    </source>
</evidence>
<dbReference type="Gene3D" id="1.10.150.130">
    <property type="match status" value="1"/>
</dbReference>
<keyword evidence="1" id="KW-0238">DNA-binding</keyword>
<dbReference type="PANTHER" id="PTHR33050">
    <property type="entry name" value="REVERSE TRANSCRIPTASE DOMAIN-CONTAINING PROTEIN"/>
    <property type="match status" value="1"/>
</dbReference>
<dbReference type="EMBL" id="JAAPAO010000708">
    <property type="protein sequence ID" value="KAF4654748.1"/>
    <property type="molecule type" value="Genomic_DNA"/>
</dbReference>
<dbReference type="GO" id="GO:0006310">
    <property type="term" value="P:DNA recombination"/>
    <property type="evidence" value="ECO:0007669"/>
    <property type="project" value="UniProtKB-KW"/>
</dbReference>
<dbReference type="PANTHER" id="PTHR33050:SF7">
    <property type="entry name" value="RIBONUCLEASE H"/>
    <property type="match status" value="1"/>
</dbReference>